<organism evidence="1">
    <name type="scientific">Capitella teleta</name>
    <name type="common">Polychaete worm</name>
    <dbReference type="NCBI Taxonomy" id="283909"/>
    <lineage>
        <taxon>Eukaryota</taxon>
        <taxon>Metazoa</taxon>
        <taxon>Spiralia</taxon>
        <taxon>Lophotrochozoa</taxon>
        <taxon>Annelida</taxon>
        <taxon>Polychaeta</taxon>
        <taxon>Sedentaria</taxon>
        <taxon>Scolecida</taxon>
        <taxon>Capitellidae</taxon>
        <taxon>Capitella</taxon>
    </lineage>
</organism>
<evidence type="ECO:0000313" key="1">
    <source>
        <dbReference type="EMBL" id="ELT90212.1"/>
    </source>
</evidence>
<keyword evidence="3" id="KW-1185">Reference proteome</keyword>
<sequence>IMMPGFWEDSNGRIPAEYLETETTIKGKYYAKLLKKFVQRSRRNATACLLARGQRLQQDNLPSHNSCFGQWQEVWLRNSFSPTLLSIPDPKRQRPFGNLKSTIRGRRFVINNGLFSWLKERALLASHWSVGNSMAEMYST</sequence>
<proteinExistence type="predicted"/>
<dbReference type="GO" id="GO:0003676">
    <property type="term" value="F:nucleic acid binding"/>
    <property type="evidence" value="ECO:0007669"/>
    <property type="project" value="InterPro"/>
</dbReference>
<accession>R7T9L8</accession>
<dbReference type="EMBL" id="AMQN01014496">
    <property type="status" value="NOT_ANNOTATED_CDS"/>
    <property type="molecule type" value="Genomic_DNA"/>
</dbReference>
<gene>
    <name evidence="1" type="ORF">CAPTEDRAFT_92297</name>
</gene>
<dbReference type="EnsemblMetazoa" id="CapteT92297">
    <property type="protein sequence ID" value="CapteP92297"/>
    <property type="gene ID" value="CapteG92297"/>
</dbReference>
<evidence type="ECO:0000313" key="2">
    <source>
        <dbReference type="EnsemblMetazoa" id="CapteP92297"/>
    </source>
</evidence>
<dbReference type="OrthoDB" id="10017160at2759"/>
<protein>
    <submittedName>
        <fullName evidence="1 2">Uncharacterized protein</fullName>
    </submittedName>
</protein>
<dbReference type="EMBL" id="KB311016">
    <property type="protein sequence ID" value="ELT90212.1"/>
    <property type="molecule type" value="Genomic_DNA"/>
</dbReference>
<reference evidence="1 3" key="2">
    <citation type="journal article" date="2013" name="Nature">
        <title>Insights into bilaterian evolution from three spiralian genomes.</title>
        <authorList>
            <person name="Simakov O."/>
            <person name="Marletaz F."/>
            <person name="Cho S.J."/>
            <person name="Edsinger-Gonzales E."/>
            <person name="Havlak P."/>
            <person name="Hellsten U."/>
            <person name="Kuo D.H."/>
            <person name="Larsson T."/>
            <person name="Lv J."/>
            <person name="Arendt D."/>
            <person name="Savage R."/>
            <person name="Osoegawa K."/>
            <person name="de Jong P."/>
            <person name="Grimwood J."/>
            <person name="Chapman J.A."/>
            <person name="Shapiro H."/>
            <person name="Aerts A."/>
            <person name="Otillar R.P."/>
            <person name="Terry A.Y."/>
            <person name="Boore J.L."/>
            <person name="Grigoriev I.V."/>
            <person name="Lindberg D.R."/>
            <person name="Seaver E.C."/>
            <person name="Weisblat D.A."/>
            <person name="Putnam N.H."/>
            <person name="Rokhsar D.S."/>
        </authorList>
    </citation>
    <scope>NUCLEOTIDE SEQUENCE</scope>
    <source>
        <strain evidence="1 3">I ESC-2004</strain>
    </source>
</reference>
<evidence type="ECO:0000313" key="3">
    <source>
        <dbReference type="Proteomes" id="UP000014760"/>
    </source>
</evidence>
<feature type="non-terminal residue" evidence="1">
    <location>
        <position position="1"/>
    </location>
</feature>
<name>R7T9L8_CAPTE</name>
<reference evidence="3" key="1">
    <citation type="submission" date="2012-12" db="EMBL/GenBank/DDBJ databases">
        <authorList>
            <person name="Hellsten U."/>
            <person name="Grimwood J."/>
            <person name="Chapman J.A."/>
            <person name="Shapiro H."/>
            <person name="Aerts A."/>
            <person name="Otillar R.P."/>
            <person name="Terry A.Y."/>
            <person name="Boore J.L."/>
            <person name="Simakov O."/>
            <person name="Marletaz F."/>
            <person name="Cho S.-J."/>
            <person name="Edsinger-Gonzales E."/>
            <person name="Havlak P."/>
            <person name="Kuo D.-H."/>
            <person name="Larsson T."/>
            <person name="Lv J."/>
            <person name="Arendt D."/>
            <person name="Savage R."/>
            <person name="Osoegawa K."/>
            <person name="de Jong P."/>
            <person name="Lindberg D.R."/>
            <person name="Seaver E.C."/>
            <person name="Weisblat D.A."/>
            <person name="Putnam N.H."/>
            <person name="Grigoriev I.V."/>
            <person name="Rokhsar D.S."/>
        </authorList>
    </citation>
    <scope>NUCLEOTIDE SEQUENCE</scope>
    <source>
        <strain evidence="3">I ESC-2004</strain>
    </source>
</reference>
<dbReference type="Proteomes" id="UP000014760">
    <property type="component" value="Unassembled WGS sequence"/>
</dbReference>
<dbReference type="HOGENOM" id="CLU_1840089_0_0_1"/>
<dbReference type="InterPro" id="IPR036397">
    <property type="entry name" value="RNaseH_sf"/>
</dbReference>
<dbReference type="AlphaFoldDB" id="R7T9L8"/>
<reference evidence="2" key="3">
    <citation type="submission" date="2015-06" db="UniProtKB">
        <authorList>
            <consortium name="EnsemblMetazoa"/>
        </authorList>
    </citation>
    <scope>IDENTIFICATION</scope>
</reference>
<dbReference type="Gene3D" id="3.30.420.10">
    <property type="entry name" value="Ribonuclease H-like superfamily/Ribonuclease H"/>
    <property type="match status" value="1"/>
</dbReference>